<dbReference type="GO" id="GO:0005886">
    <property type="term" value="C:plasma membrane"/>
    <property type="evidence" value="ECO:0007669"/>
    <property type="project" value="UniProtKB-SubCell"/>
</dbReference>
<evidence type="ECO:0000256" key="11">
    <source>
        <dbReference type="ARBA" id="ARBA00037847"/>
    </source>
</evidence>
<feature type="coiled-coil region" evidence="14">
    <location>
        <begin position="44"/>
        <end position="71"/>
    </location>
</feature>
<evidence type="ECO:0000256" key="7">
    <source>
        <dbReference type="ARBA" id="ARBA00023065"/>
    </source>
</evidence>
<dbReference type="Pfam" id="PF00430">
    <property type="entry name" value="ATP-synt_B"/>
    <property type="match status" value="1"/>
</dbReference>
<dbReference type="SUPFAM" id="SSF81573">
    <property type="entry name" value="F1F0 ATP synthase subunit B, membrane domain"/>
    <property type="match status" value="1"/>
</dbReference>
<evidence type="ECO:0000256" key="13">
    <source>
        <dbReference type="RuleBase" id="RU003848"/>
    </source>
</evidence>
<dbReference type="GO" id="GO:0046961">
    <property type="term" value="F:proton-transporting ATPase activity, rotational mechanism"/>
    <property type="evidence" value="ECO:0007669"/>
    <property type="project" value="TreeGrafter"/>
</dbReference>
<keyword evidence="4 12" id="KW-0812">Transmembrane</keyword>
<keyword evidence="14" id="KW-0175">Coiled coil</keyword>
<proteinExistence type="inferred from homology"/>
<dbReference type="HAMAP" id="MF_01398">
    <property type="entry name" value="ATP_synth_b_bprime"/>
    <property type="match status" value="1"/>
</dbReference>
<keyword evidence="6 12" id="KW-1133">Transmembrane helix</keyword>
<dbReference type="AlphaFoldDB" id="A0A0G1J5T3"/>
<evidence type="ECO:0000256" key="3">
    <source>
        <dbReference type="ARBA" id="ARBA00022547"/>
    </source>
</evidence>
<evidence type="ECO:0000256" key="8">
    <source>
        <dbReference type="ARBA" id="ARBA00023136"/>
    </source>
</evidence>
<comment type="caution">
    <text evidence="15">The sequence shown here is derived from an EMBL/GenBank/DDBJ whole genome shotgun (WGS) entry which is preliminary data.</text>
</comment>
<keyword evidence="3 12" id="KW-0138">CF(0)</keyword>
<protein>
    <recommendedName>
        <fullName evidence="12">ATP synthase subunit b</fullName>
    </recommendedName>
    <alternativeName>
        <fullName evidence="12">ATP synthase F(0) sector subunit b</fullName>
    </alternativeName>
    <alternativeName>
        <fullName evidence="12">ATPase subunit I</fullName>
    </alternativeName>
    <alternativeName>
        <fullName evidence="12">F-type ATPase subunit b</fullName>
        <shortName evidence="12">F-ATPase subunit b</shortName>
    </alternativeName>
</protein>
<organism evidence="15 16">
    <name type="scientific">Candidatus Woesebacteria bacterium GW2011_GWA2_44_33</name>
    <dbReference type="NCBI Taxonomy" id="1618564"/>
    <lineage>
        <taxon>Bacteria</taxon>
        <taxon>Candidatus Woeseibacteriota</taxon>
    </lineage>
</organism>
<dbReference type="InterPro" id="IPR028987">
    <property type="entry name" value="ATP_synth_B-like_membr_sf"/>
</dbReference>
<sequence>MEKLGINFVTLAAQIFNIALLLVVFKKFLYKPILAVLERRQKLIEDNIRLQERLEAKLEGLEEKEKQVIRNAKLSANKIAEEVRVQAKVSASEVIAAARGEAMNIRNQAKEELKRELAAEREKLEETIAKKTTEIANAALGKLLDEKTRLRVTEKQVEQFVNRSNRT</sequence>
<keyword evidence="12" id="KW-1003">Cell membrane</keyword>
<evidence type="ECO:0000256" key="4">
    <source>
        <dbReference type="ARBA" id="ARBA00022692"/>
    </source>
</evidence>
<evidence type="ECO:0000313" key="16">
    <source>
        <dbReference type="Proteomes" id="UP000034826"/>
    </source>
</evidence>
<evidence type="ECO:0000313" key="15">
    <source>
        <dbReference type="EMBL" id="KKT66600.1"/>
    </source>
</evidence>
<evidence type="ECO:0000256" key="1">
    <source>
        <dbReference type="ARBA" id="ARBA00005513"/>
    </source>
</evidence>
<comment type="similarity">
    <text evidence="1 12 13">Belongs to the ATPase B chain family.</text>
</comment>
<comment type="subunit">
    <text evidence="12">F-type ATPases have 2 components, F(1) - the catalytic core - and F(0) - the membrane proton channel. F(1) has five subunits: alpha(3), beta(3), gamma(1), delta(1), epsilon(1). F(0) has three main subunits: a(1), b(2) and c(10-14). The alpha and beta chains form an alternating ring which encloses part of the gamma chain. F(1) is attached to F(0) by a central stalk formed by the gamma and epsilon chains, while a peripheral stalk is formed by the delta and b chains.</text>
</comment>
<dbReference type="Proteomes" id="UP000034826">
    <property type="component" value="Unassembled WGS sequence"/>
</dbReference>
<keyword evidence="8 12" id="KW-0472">Membrane</keyword>
<reference evidence="15 16" key="1">
    <citation type="journal article" date="2015" name="Nature">
        <title>rRNA introns, odd ribosomes, and small enigmatic genomes across a large radiation of phyla.</title>
        <authorList>
            <person name="Brown C.T."/>
            <person name="Hug L.A."/>
            <person name="Thomas B.C."/>
            <person name="Sharon I."/>
            <person name="Castelle C.J."/>
            <person name="Singh A."/>
            <person name="Wilkins M.J."/>
            <person name="Williams K.H."/>
            <person name="Banfield J.F."/>
        </authorList>
    </citation>
    <scope>NUCLEOTIDE SEQUENCE [LARGE SCALE GENOMIC DNA]</scope>
</reference>
<feature type="coiled-coil region" evidence="14">
    <location>
        <begin position="95"/>
        <end position="134"/>
    </location>
</feature>
<comment type="function">
    <text evidence="12">Component of the F(0) channel, it forms part of the peripheral stalk, linking F(1) to F(0).</text>
</comment>
<gene>
    <name evidence="12" type="primary">atpF</name>
    <name evidence="15" type="ORF">UW60_C0021G0016</name>
</gene>
<evidence type="ECO:0000256" key="10">
    <source>
        <dbReference type="ARBA" id="ARBA00025198"/>
    </source>
</evidence>
<keyword evidence="5 12" id="KW-0375">Hydrogen ion transport</keyword>
<dbReference type="GO" id="GO:0012505">
    <property type="term" value="C:endomembrane system"/>
    <property type="evidence" value="ECO:0007669"/>
    <property type="project" value="UniProtKB-SubCell"/>
</dbReference>
<comment type="function">
    <text evidence="10 12">F(1)F(0) ATP synthase produces ATP from ADP in the presence of a proton or sodium gradient. F-type ATPases consist of two structural domains, F(1) containing the extramembraneous catalytic core and F(0) containing the membrane proton channel, linked together by a central stalk and a peripheral stalk. During catalysis, ATP synthesis in the catalytic domain of F(1) is coupled via a rotary mechanism of the central stalk subunits to proton translocation.</text>
</comment>
<keyword evidence="9 12" id="KW-0066">ATP synthesis</keyword>
<dbReference type="CDD" id="cd06503">
    <property type="entry name" value="ATP-synt_Fo_b"/>
    <property type="match status" value="1"/>
</dbReference>
<accession>A0A0G1J5T3</accession>
<dbReference type="PANTHER" id="PTHR33445:SF1">
    <property type="entry name" value="ATP SYNTHASE SUBUNIT B"/>
    <property type="match status" value="1"/>
</dbReference>
<dbReference type="EMBL" id="LCIY01000021">
    <property type="protein sequence ID" value="KKT66600.1"/>
    <property type="molecule type" value="Genomic_DNA"/>
</dbReference>
<evidence type="ECO:0000256" key="12">
    <source>
        <dbReference type="HAMAP-Rule" id="MF_01398"/>
    </source>
</evidence>
<evidence type="ECO:0000256" key="5">
    <source>
        <dbReference type="ARBA" id="ARBA00022781"/>
    </source>
</evidence>
<dbReference type="InterPro" id="IPR050059">
    <property type="entry name" value="ATP_synthase_B_chain"/>
</dbReference>
<evidence type="ECO:0000256" key="9">
    <source>
        <dbReference type="ARBA" id="ARBA00023310"/>
    </source>
</evidence>
<dbReference type="InterPro" id="IPR002146">
    <property type="entry name" value="ATP_synth_b/b'su_bac/chlpt"/>
</dbReference>
<dbReference type="GO" id="GO:0046933">
    <property type="term" value="F:proton-transporting ATP synthase activity, rotational mechanism"/>
    <property type="evidence" value="ECO:0007669"/>
    <property type="project" value="UniProtKB-UniRule"/>
</dbReference>
<keyword evidence="2 12" id="KW-0813">Transport</keyword>
<evidence type="ECO:0000256" key="6">
    <source>
        <dbReference type="ARBA" id="ARBA00022989"/>
    </source>
</evidence>
<comment type="subcellular location">
    <subcellularLocation>
        <location evidence="12">Cell membrane</location>
        <topology evidence="12">Single-pass membrane protein</topology>
    </subcellularLocation>
    <subcellularLocation>
        <location evidence="11">Endomembrane system</location>
        <topology evidence="11">Single-pass membrane protein</topology>
    </subcellularLocation>
</comment>
<keyword evidence="7 12" id="KW-0406">Ion transport</keyword>
<dbReference type="GO" id="GO:0045259">
    <property type="term" value="C:proton-transporting ATP synthase complex"/>
    <property type="evidence" value="ECO:0007669"/>
    <property type="project" value="UniProtKB-KW"/>
</dbReference>
<name>A0A0G1J5T3_9BACT</name>
<feature type="transmembrane region" description="Helical" evidence="12">
    <location>
        <begin position="6"/>
        <end position="25"/>
    </location>
</feature>
<evidence type="ECO:0000256" key="2">
    <source>
        <dbReference type="ARBA" id="ARBA00022448"/>
    </source>
</evidence>
<evidence type="ECO:0000256" key="14">
    <source>
        <dbReference type="SAM" id="Coils"/>
    </source>
</evidence>
<dbReference type="PANTHER" id="PTHR33445">
    <property type="entry name" value="ATP SYNTHASE SUBUNIT B', CHLOROPLASTIC"/>
    <property type="match status" value="1"/>
</dbReference>